<protein>
    <recommendedName>
        <fullName evidence="2">Thioredoxin domain-containing protein</fullName>
    </recommendedName>
</protein>
<feature type="chain" id="PRO_5032646044" description="Thioredoxin domain-containing protein" evidence="1">
    <location>
        <begin position="19"/>
        <end position="101"/>
    </location>
</feature>
<proteinExistence type="predicted"/>
<evidence type="ECO:0000313" key="4">
    <source>
        <dbReference type="Proteomes" id="UP000663866"/>
    </source>
</evidence>
<dbReference type="GO" id="GO:0034976">
    <property type="term" value="P:response to endoplasmic reticulum stress"/>
    <property type="evidence" value="ECO:0007669"/>
    <property type="project" value="TreeGrafter"/>
</dbReference>
<evidence type="ECO:0000259" key="2">
    <source>
        <dbReference type="PROSITE" id="PS51352"/>
    </source>
</evidence>
<accession>A0A819XXC0</accession>
<dbReference type="InterPro" id="IPR036249">
    <property type="entry name" value="Thioredoxin-like_sf"/>
</dbReference>
<gene>
    <name evidence="3" type="ORF">OVN521_LOCUS23469</name>
</gene>
<dbReference type="InterPro" id="IPR017937">
    <property type="entry name" value="Thioredoxin_CS"/>
</dbReference>
<dbReference type="PRINTS" id="PR00421">
    <property type="entry name" value="THIOREDOXIN"/>
</dbReference>
<feature type="domain" description="Thioredoxin" evidence="2">
    <location>
        <begin position="8"/>
        <end position="101"/>
    </location>
</feature>
<dbReference type="SUPFAM" id="SSF52833">
    <property type="entry name" value="Thioredoxin-like"/>
    <property type="match status" value="1"/>
</dbReference>
<sequence>MHLSLLFVIIGFIASTYGLYSSTDDVIELNPSNFDHLVMQSSDIWFVEFYAPWCGHCRNLAPEWKRAATALKGIVKIGAVDADSHKSLGQQYGVSGFPTIK</sequence>
<name>A0A819XXC0_9BILA</name>
<comment type="caution">
    <text evidence="3">The sequence shown here is derived from an EMBL/GenBank/DDBJ whole genome shotgun (WGS) entry which is preliminary data.</text>
</comment>
<dbReference type="PANTHER" id="PTHR45815:SF3">
    <property type="entry name" value="PROTEIN DISULFIDE-ISOMERASE A6"/>
    <property type="match status" value="1"/>
</dbReference>
<dbReference type="GO" id="GO:0015035">
    <property type="term" value="F:protein-disulfide reductase activity"/>
    <property type="evidence" value="ECO:0007669"/>
    <property type="project" value="TreeGrafter"/>
</dbReference>
<feature type="non-terminal residue" evidence="3">
    <location>
        <position position="101"/>
    </location>
</feature>
<feature type="signal peptide" evidence="1">
    <location>
        <begin position="1"/>
        <end position="18"/>
    </location>
</feature>
<keyword evidence="4" id="KW-1185">Reference proteome</keyword>
<dbReference type="Proteomes" id="UP000663866">
    <property type="component" value="Unassembled WGS sequence"/>
</dbReference>
<evidence type="ECO:0000256" key="1">
    <source>
        <dbReference type="SAM" id="SignalP"/>
    </source>
</evidence>
<dbReference type="GO" id="GO:0005788">
    <property type="term" value="C:endoplasmic reticulum lumen"/>
    <property type="evidence" value="ECO:0007669"/>
    <property type="project" value="TreeGrafter"/>
</dbReference>
<dbReference type="Pfam" id="PF00085">
    <property type="entry name" value="Thioredoxin"/>
    <property type="match status" value="1"/>
</dbReference>
<dbReference type="PROSITE" id="PS51352">
    <property type="entry name" value="THIOREDOXIN_2"/>
    <property type="match status" value="1"/>
</dbReference>
<keyword evidence="1" id="KW-0732">Signal</keyword>
<dbReference type="EMBL" id="CAJOBG010005328">
    <property type="protein sequence ID" value="CAF4148602.1"/>
    <property type="molecule type" value="Genomic_DNA"/>
</dbReference>
<dbReference type="AlphaFoldDB" id="A0A819XXC0"/>
<dbReference type="CDD" id="cd03001">
    <property type="entry name" value="PDI_a_P5"/>
    <property type="match status" value="1"/>
</dbReference>
<dbReference type="PANTHER" id="PTHR45815">
    <property type="entry name" value="PROTEIN DISULFIDE-ISOMERASE A6"/>
    <property type="match status" value="1"/>
</dbReference>
<dbReference type="InterPro" id="IPR013766">
    <property type="entry name" value="Thioredoxin_domain"/>
</dbReference>
<dbReference type="PROSITE" id="PS00194">
    <property type="entry name" value="THIOREDOXIN_1"/>
    <property type="match status" value="1"/>
</dbReference>
<reference evidence="3" key="1">
    <citation type="submission" date="2021-02" db="EMBL/GenBank/DDBJ databases">
        <authorList>
            <person name="Nowell W R."/>
        </authorList>
    </citation>
    <scope>NUCLEOTIDE SEQUENCE</scope>
</reference>
<evidence type="ECO:0000313" key="3">
    <source>
        <dbReference type="EMBL" id="CAF4148602.1"/>
    </source>
</evidence>
<organism evidence="3 4">
    <name type="scientific">Rotaria magnacalcarata</name>
    <dbReference type="NCBI Taxonomy" id="392030"/>
    <lineage>
        <taxon>Eukaryota</taxon>
        <taxon>Metazoa</taxon>
        <taxon>Spiralia</taxon>
        <taxon>Gnathifera</taxon>
        <taxon>Rotifera</taxon>
        <taxon>Eurotatoria</taxon>
        <taxon>Bdelloidea</taxon>
        <taxon>Philodinida</taxon>
        <taxon>Philodinidae</taxon>
        <taxon>Rotaria</taxon>
    </lineage>
</organism>
<dbReference type="Gene3D" id="3.40.30.10">
    <property type="entry name" value="Glutaredoxin"/>
    <property type="match status" value="1"/>
</dbReference>